<dbReference type="InterPro" id="IPR025150">
    <property type="entry name" value="GH123_cat"/>
</dbReference>
<dbReference type="SUPFAM" id="SSF51445">
    <property type="entry name" value="(Trans)glycosidases"/>
    <property type="match status" value="1"/>
</dbReference>
<dbReference type="InterPro" id="IPR017853">
    <property type="entry name" value="GH"/>
</dbReference>
<dbReference type="InterPro" id="IPR053850">
    <property type="entry name" value="Glyco_hydro_123_N_2"/>
</dbReference>
<name>A0A413VKQ2_9BACE</name>
<sequence length="616" mass="70550">MSILCRFIYLFILRIETMKRITVFLFSCMLGTGISFAQQGTTQCGVPTGQAPYPVNSYIELPDPVQPSAQEWVAVKSPHTSWGTTDVHYAKHAVPGLKQQNTLRLRAWRGERVNAQAVVWTGREVKELNCSLTDLKNNKGDLIPADACNLGFVRYVMTDELNKDKKGGCGYRPDHSLFDSLLVADPIDHTIQDMQLLPMSTQPVWVKCQIPQSVAPGVYKGDLLIKDGEQLLGKLRLEIQVSNRVLPVPSQWAYHLDLWQNPFAVARYYQVPLWSQEHLDAMRPLMKMLADAGQKIITASIMHKPWNGQTEDFFETMVTWMKKADGTWSFDYTVFDRWVEFMMSTGINRQINCYSMVPWELSFQYFDQASNTLQAVKTAPGEKEYEEMWVAMLSSFSKHLREKGWFDICTIAMDERPMEVMQKTLAVIRKADPEFKVSLAGNYHAEIEPALYDYCISIGQEFPVDVRMRRASENKPTTYYTSCAEAYPNTFTFSDPAEAAWMSFYSAQKHLNGYLRWAYNSWPLEPLLDSRFRTWAGGDTYLVYPGARSSIRFEKLVEGIQAHEKITLLRKEFLEKGNKAGWKKIEKMLSAFRLTDFPETPAAVTVNRANEILNSL</sequence>
<comment type="caution">
    <text evidence="3">The sequence shown here is derived from an EMBL/GenBank/DDBJ whole genome shotgun (WGS) entry which is preliminary data.</text>
</comment>
<dbReference type="Pfam" id="PF22680">
    <property type="entry name" value="Glyco_hydro_123_N_2"/>
    <property type="match status" value="1"/>
</dbReference>
<proteinExistence type="predicted"/>
<feature type="domain" description="Glycoside hydrolase 123 catalytic" evidence="1">
    <location>
        <begin position="259"/>
        <end position="569"/>
    </location>
</feature>
<gene>
    <name evidence="3" type="ORF">DW888_13390</name>
</gene>
<evidence type="ECO:0000313" key="3">
    <source>
        <dbReference type="EMBL" id="RHB34187.1"/>
    </source>
</evidence>
<protein>
    <submittedName>
        <fullName evidence="3">DUF4091 domain-containing protein</fullName>
    </submittedName>
</protein>
<dbReference type="Pfam" id="PF13320">
    <property type="entry name" value="GH123_cat"/>
    <property type="match status" value="1"/>
</dbReference>
<feature type="domain" description="Glycoside hydrolase 123 N-terminal" evidence="2">
    <location>
        <begin position="82"/>
        <end position="226"/>
    </location>
</feature>
<evidence type="ECO:0000313" key="4">
    <source>
        <dbReference type="Proteomes" id="UP000284379"/>
    </source>
</evidence>
<dbReference type="AlphaFoldDB" id="A0A413VKQ2"/>
<dbReference type="Proteomes" id="UP000284379">
    <property type="component" value="Unassembled WGS sequence"/>
</dbReference>
<evidence type="ECO:0000259" key="1">
    <source>
        <dbReference type="Pfam" id="PF13320"/>
    </source>
</evidence>
<dbReference type="EMBL" id="QSGO01000010">
    <property type="protein sequence ID" value="RHB34187.1"/>
    <property type="molecule type" value="Genomic_DNA"/>
</dbReference>
<accession>A0A413VKQ2</accession>
<organism evidence="3 4">
    <name type="scientific">Bacteroides nordii</name>
    <dbReference type="NCBI Taxonomy" id="291645"/>
    <lineage>
        <taxon>Bacteria</taxon>
        <taxon>Pseudomonadati</taxon>
        <taxon>Bacteroidota</taxon>
        <taxon>Bacteroidia</taxon>
        <taxon>Bacteroidales</taxon>
        <taxon>Bacteroidaceae</taxon>
        <taxon>Bacteroides</taxon>
    </lineage>
</organism>
<evidence type="ECO:0000259" key="2">
    <source>
        <dbReference type="Pfam" id="PF22680"/>
    </source>
</evidence>
<reference evidence="3 4" key="1">
    <citation type="submission" date="2018-08" db="EMBL/GenBank/DDBJ databases">
        <title>A genome reference for cultivated species of the human gut microbiota.</title>
        <authorList>
            <person name="Zou Y."/>
            <person name="Xue W."/>
            <person name="Luo G."/>
        </authorList>
    </citation>
    <scope>NUCLEOTIDE SEQUENCE [LARGE SCALE GENOMIC DNA]</scope>
    <source>
        <strain evidence="3 4">AM40-30BH</strain>
    </source>
</reference>